<organism evidence="2 3">
    <name type="scientific">Xanthomonas campestris pv. papavericola</name>
    <dbReference type="NCBI Taxonomy" id="487881"/>
    <lineage>
        <taxon>Bacteria</taxon>
        <taxon>Pseudomonadati</taxon>
        <taxon>Pseudomonadota</taxon>
        <taxon>Gammaproteobacteria</taxon>
        <taxon>Lysobacterales</taxon>
        <taxon>Lysobacteraceae</taxon>
        <taxon>Xanthomonas</taxon>
    </lineage>
</organism>
<dbReference type="RefSeq" id="WP_228424356.1">
    <property type="nucleotide sequence ID" value="NZ_JAJFNJ020000003.1"/>
</dbReference>
<name>A0AAJ2X2E3_XANCA</name>
<evidence type="ECO:0000313" key="2">
    <source>
        <dbReference type="EMBL" id="MEC3887782.1"/>
    </source>
</evidence>
<sequence length="213" mass="22359">MIIDRCVSAVSSAALAFQLGSPVLRDSSNHGVCEVSCFGRRAENDASGVGFFRAVQGQGLSRPLGRESLFFACAKKRNQKKAHPAFAPFGCAEPAGIFGRDILSLPKTSRILARRPGGICPPSPPLRKGPRYGNGKIESHSHSHSHSHNNNNNSNNSKNANGNADHKDARCISGACSDLGSAGFSGGISRRRAVGAITSLCTSRVCGGARHAH</sequence>
<protein>
    <submittedName>
        <fullName evidence="2">Uncharacterized protein</fullName>
    </submittedName>
</protein>
<feature type="compositionally biased region" description="Low complexity" evidence="1">
    <location>
        <begin position="148"/>
        <end position="157"/>
    </location>
</feature>
<dbReference type="Proteomes" id="UP001297361">
    <property type="component" value="Unassembled WGS sequence"/>
</dbReference>
<comment type="caution">
    <text evidence="2">The sequence shown here is derived from an EMBL/GenBank/DDBJ whole genome shotgun (WGS) entry which is preliminary data.</text>
</comment>
<reference evidence="2" key="2">
    <citation type="submission" date="2024-01" db="EMBL/GenBank/DDBJ databases">
        <title>Long-read genome sequencing of X. campestris pv. papavericola.</title>
        <authorList>
            <person name="Hussain R.M.F."/>
            <person name="Greer S."/>
            <person name="Harrison J."/>
            <person name="Grant M."/>
            <person name="Vicente J."/>
            <person name="Studholme D.J."/>
        </authorList>
    </citation>
    <scope>NUCLEOTIDE SEQUENCE</scope>
    <source>
        <strain evidence="2">NCPPB 2970</strain>
    </source>
</reference>
<feature type="region of interest" description="Disordered" evidence="1">
    <location>
        <begin position="114"/>
        <end position="164"/>
    </location>
</feature>
<evidence type="ECO:0000256" key="1">
    <source>
        <dbReference type="SAM" id="MobiDB-lite"/>
    </source>
</evidence>
<dbReference type="AlphaFoldDB" id="A0AAJ2X2E3"/>
<gene>
    <name evidence="2" type="ORF">LLE72_008480</name>
</gene>
<evidence type="ECO:0000313" key="3">
    <source>
        <dbReference type="Proteomes" id="UP001297361"/>
    </source>
</evidence>
<accession>A0AAJ2X2E3</accession>
<reference evidence="2" key="1">
    <citation type="submission" date="2021-10" db="EMBL/GenBank/DDBJ databases">
        <authorList>
            <person name="Hussein R."/>
            <person name="Harrison J."/>
            <person name="Studholme D.J."/>
            <person name="Vicente J."/>
            <person name="Grant M."/>
        </authorList>
    </citation>
    <scope>NUCLEOTIDE SEQUENCE</scope>
    <source>
        <strain evidence="2">NCPPB 2970</strain>
    </source>
</reference>
<proteinExistence type="predicted"/>
<dbReference type="EMBL" id="JAJFNJ020000003">
    <property type="protein sequence ID" value="MEC3887782.1"/>
    <property type="molecule type" value="Genomic_DNA"/>
</dbReference>